<dbReference type="STRING" id="1220924.W2RZC1"/>
<dbReference type="Proteomes" id="UP000030752">
    <property type="component" value="Unassembled WGS sequence"/>
</dbReference>
<dbReference type="GO" id="GO:0017057">
    <property type="term" value="F:6-phosphogluconolactonase activity"/>
    <property type="evidence" value="ECO:0007669"/>
    <property type="project" value="TreeGrafter"/>
</dbReference>
<dbReference type="Pfam" id="PF10282">
    <property type="entry name" value="Lactonase"/>
    <property type="match status" value="1"/>
</dbReference>
<evidence type="ECO:0000313" key="3">
    <source>
        <dbReference type="EMBL" id="ETN41123.1"/>
    </source>
</evidence>
<gene>
    <name evidence="3" type="ORF">HMPREF1541_03058</name>
</gene>
<organism evidence="3 4">
    <name type="scientific">Cyphellophora europaea (strain CBS 101466)</name>
    <name type="common">Phialophora europaea</name>
    <dbReference type="NCBI Taxonomy" id="1220924"/>
    <lineage>
        <taxon>Eukaryota</taxon>
        <taxon>Fungi</taxon>
        <taxon>Dikarya</taxon>
        <taxon>Ascomycota</taxon>
        <taxon>Pezizomycotina</taxon>
        <taxon>Eurotiomycetes</taxon>
        <taxon>Chaetothyriomycetidae</taxon>
        <taxon>Chaetothyriales</taxon>
        <taxon>Cyphellophoraceae</taxon>
        <taxon>Cyphellophora</taxon>
    </lineage>
</organism>
<dbReference type="InterPro" id="IPR011048">
    <property type="entry name" value="Haem_d1_sf"/>
</dbReference>
<dbReference type="HOGENOM" id="CLU_038716_0_1_1"/>
<dbReference type="InterPro" id="IPR015943">
    <property type="entry name" value="WD40/YVTN_repeat-like_dom_sf"/>
</dbReference>
<dbReference type="PANTHER" id="PTHR30344">
    <property type="entry name" value="6-PHOSPHOGLUCONOLACTONASE-RELATED"/>
    <property type="match status" value="1"/>
</dbReference>
<dbReference type="AlphaFoldDB" id="W2RZC1"/>
<name>W2RZC1_CYPE1</name>
<dbReference type="InterPro" id="IPR019405">
    <property type="entry name" value="Lactonase_7-beta_prop"/>
</dbReference>
<dbReference type="Gene3D" id="2.130.10.10">
    <property type="entry name" value="YVTN repeat-like/Quinoprotein amine dehydrogenase"/>
    <property type="match status" value="1"/>
</dbReference>
<dbReference type="RefSeq" id="XP_008715632.1">
    <property type="nucleotide sequence ID" value="XM_008717410.1"/>
</dbReference>
<dbReference type="SUPFAM" id="SSF51004">
    <property type="entry name" value="C-terminal (heme d1) domain of cytochrome cd1-nitrite reductase"/>
    <property type="match status" value="1"/>
</dbReference>
<proteinExistence type="inferred from homology"/>
<evidence type="ECO:0008006" key="5">
    <source>
        <dbReference type="Google" id="ProtNLM"/>
    </source>
</evidence>
<evidence type="ECO:0000256" key="1">
    <source>
        <dbReference type="ARBA" id="ARBA00005564"/>
    </source>
</evidence>
<dbReference type="PANTHER" id="PTHR30344:SF1">
    <property type="entry name" value="6-PHOSPHOGLUCONOLACTONASE"/>
    <property type="match status" value="1"/>
</dbReference>
<evidence type="ECO:0000313" key="4">
    <source>
        <dbReference type="Proteomes" id="UP000030752"/>
    </source>
</evidence>
<dbReference type="InParanoid" id="W2RZC1"/>
<accession>W2RZC1</accession>
<evidence type="ECO:0000256" key="2">
    <source>
        <dbReference type="SAM" id="MobiDB-lite"/>
    </source>
</evidence>
<dbReference type="OrthoDB" id="9972196at2759"/>
<protein>
    <recommendedName>
        <fullName evidence="5">6-phosphogluconolactonase</fullName>
    </recommendedName>
</protein>
<feature type="region of interest" description="Disordered" evidence="2">
    <location>
        <begin position="41"/>
        <end position="62"/>
    </location>
</feature>
<dbReference type="VEuPathDB" id="FungiDB:HMPREF1541_03058"/>
<reference evidence="3 4" key="1">
    <citation type="submission" date="2013-03" db="EMBL/GenBank/DDBJ databases">
        <title>The Genome Sequence of Phialophora europaea CBS 101466.</title>
        <authorList>
            <consortium name="The Broad Institute Genomics Platform"/>
            <person name="Cuomo C."/>
            <person name="de Hoog S."/>
            <person name="Gorbushina A."/>
            <person name="Walker B."/>
            <person name="Young S.K."/>
            <person name="Zeng Q."/>
            <person name="Gargeya S."/>
            <person name="Fitzgerald M."/>
            <person name="Haas B."/>
            <person name="Abouelleil A."/>
            <person name="Allen A.W."/>
            <person name="Alvarado L."/>
            <person name="Arachchi H.M."/>
            <person name="Berlin A.M."/>
            <person name="Chapman S.B."/>
            <person name="Gainer-Dewar J."/>
            <person name="Goldberg J."/>
            <person name="Griggs A."/>
            <person name="Gujja S."/>
            <person name="Hansen M."/>
            <person name="Howarth C."/>
            <person name="Imamovic A."/>
            <person name="Ireland A."/>
            <person name="Larimer J."/>
            <person name="McCowan C."/>
            <person name="Murphy C."/>
            <person name="Pearson M."/>
            <person name="Poon T.W."/>
            <person name="Priest M."/>
            <person name="Roberts A."/>
            <person name="Saif S."/>
            <person name="Shea T."/>
            <person name="Sisk P."/>
            <person name="Sykes S."/>
            <person name="Wortman J."/>
            <person name="Nusbaum C."/>
            <person name="Birren B."/>
        </authorList>
    </citation>
    <scope>NUCLEOTIDE SEQUENCE [LARGE SCALE GENOMIC DNA]</scope>
    <source>
        <strain evidence="3 4">CBS 101466</strain>
    </source>
</reference>
<dbReference type="eggNOG" id="ENOG502RVAR">
    <property type="taxonomic scope" value="Eukaryota"/>
</dbReference>
<comment type="similarity">
    <text evidence="1">Belongs to the cycloisomerase 2 family.</text>
</comment>
<dbReference type="GeneID" id="19970397"/>
<dbReference type="InterPro" id="IPR050282">
    <property type="entry name" value="Cycloisomerase_2"/>
</dbReference>
<keyword evidence="4" id="KW-1185">Reference proteome</keyword>
<sequence>MNLDSGTQPQWLTASRQRIYSISRTGYPDESSESGGVFAFQRSKHSHPPRPPLRLLSAGSSNGEGGVHCDVSKTGKAFAAANIEASTIAIYPVADDGSIGEATYREQYHLDKPGPGSNDSQIEAFPHQTQFDPTGRFLFVCARGADRLYIYSVPSPHQVTQLQEIVLPPGTGPRHAAFGVFNATNTYMYLVGELDNTIRVYTISYGNEPSKLTVELHQTISTLGPGLPPTEPNSEYLAADIVITDDGKFAYASSRGTTSLDSDTVAIYAIDDEASPEHHLTYLDSIETQGKIPRHLALSPDAESRYLAVLNEYTNDVVVFERDVETGLMKELKGTLHFGDPVYEARYGPSCILWR</sequence>
<dbReference type="EMBL" id="KB822719">
    <property type="protein sequence ID" value="ETN41123.1"/>
    <property type="molecule type" value="Genomic_DNA"/>
</dbReference>